<evidence type="ECO:0000256" key="3">
    <source>
        <dbReference type="ARBA" id="ARBA00022692"/>
    </source>
</evidence>
<name>A0A8J6TCB9_9BACT</name>
<sequence length="901" mass="102699">MNIISFIKKNVVVIVSLLCCCVFYPLTAGALTEPDPLELSNNTLILPFKINTVSDLEAAEQKNDLLLADLVASKRFENLSRKEVSSLLDYSDLWPPAIDDLTKIPVSENIHYIAAGTITQLGNRFSIDIILFDLIDTSSTKTIFGEALTEQDLPSALSDLLDEIFLHTSRFQRIAEIRIAGNKRIDSGAILHHIKNRTGDLYNSVQLRSDLKSVFRMGYFVDVKIAVDENEEGKIITFTVDEKEVVGSVTITGEKEVEEEDIKEILTLSPNTILNTQEIRESTANIKALYKEKGYYDTEVEAKLTFPKEERVNVDFQIKEGEKVFVKEIYIQGNKTFSTEEIKEIIATTSKDWLSWLTSSGLLKRDLLRQDASRIGAFYQNNGFIEAKVGEPKVDQQGEWLYVTFNIEEGDRYKVGLIDVTGDLVFDRETILKATQIGEERYFNRKTLRDDIMQLTDMYASKGYAFAEISPEVKRDDEEKRVDITFHAAKGDLVHINRIIVKGNTRTRDKIIRRNMTLDEQEIFDATALKGSTDRLRRLDYFEEINITPEPSALQDNLMDIIVDVKEKPTGTFSVGAGYSSVDGMMFMGEISQDNFLGRGQRVAVQANLGGSSTRYNVSFTEPHLNDSKLLFGFDLYDWERDYDDYDKQSTGATVRFGYPIWKRWNLFFYLGYEDTQLSNIDELTTSQLVLDSLEIETTHFYTVGITRDTRNKRYMPSKGSQHRISVKKAGDFMGGDSAFYKVEAMTSWYFPYKWDTVFHVKGSVGYVEESDEKTLPVYERFYLGGINTMRGFESGQISPLDDPDDPNSDRIGGDKMGYMNFEYIFPVAKDAGLSALVFYDTGFVYGEEEDWSFKDLRNSVGFGFRWLSPMGPLRLEWGYNIDPKEDEDQSLWDFSIGGGF</sequence>
<dbReference type="InterPro" id="IPR034746">
    <property type="entry name" value="POTRA"/>
</dbReference>
<keyword evidence="4 9" id="KW-0732">Signal</keyword>
<dbReference type="Pfam" id="PF01103">
    <property type="entry name" value="Omp85"/>
    <property type="match status" value="1"/>
</dbReference>
<dbReference type="Pfam" id="PF07244">
    <property type="entry name" value="POTRA"/>
    <property type="match status" value="5"/>
</dbReference>
<keyword evidence="5" id="KW-0677">Repeat</keyword>
<dbReference type="PIRSF" id="PIRSF006076">
    <property type="entry name" value="OM_assembly_OMP85"/>
    <property type="match status" value="1"/>
</dbReference>
<comment type="subcellular location">
    <subcellularLocation>
        <location evidence="1">Membrane</location>
    </subcellularLocation>
</comment>
<keyword evidence="2" id="KW-1134">Transmembrane beta strand</keyword>
<organism evidence="11 12">
    <name type="scientific">Candidatus Desulfobia pelagia</name>
    <dbReference type="NCBI Taxonomy" id="2841692"/>
    <lineage>
        <taxon>Bacteria</taxon>
        <taxon>Pseudomonadati</taxon>
        <taxon>Thermodesulfobacteriota</taxon>
        <taxon>Desulfobulbia</taxon>
        <taxon>Desulfobulbales</taxon>
        <taxon>Desulfobulbaceae</taxon>
        <taxon>Candidatus Desulfobia</taxon>
    </lineage>
</organism>
<accession>A0A8J6TCB9</accession>
<dbReference type="Gene3D" id="2.40.160.50">
    <property type="entry name" value="membrane protein fhac: a member of the omp85/tpsb transporter family"/>
    <property type="match status" value="1"/>
</dbReference>
<evidence type="ECO:0000256" key="7">
    <source>
        <dbReference type="ARBA" id="ARBA00023237"/>
    </source>
</evidence>
<evidence type="ECO:0000256" key="2">
    <source>
        <dbReference type="ARBA" id="ARBA00022452"/>
    </source>
</evidence>
<evidence type="ECO:0000313" key="11">
    <source>
        <dbReference type="EMBL" id="MBC8317974.1"/>
    </source>
</evidence>
<evidence type="ECO:0000256" key="6">
    <source>
        <dbReference type="ARBA" id="ARBA00023136"/>
    </source>
</evidence>
<evidence type="ECO:0000256" key="8">
    <source>
        <dbReference type="NCBIfam" id="TIGR03303"/>
    </source>
</evidence>
<reference evidence="11 12" key="1">
    <citation type="submission" date="2020-08" db="EMBL/GenBank/DDBJ databases">
        <title>Bridging the membrane lipid divide: bacteria of the FCB group superphylum have the potential to synthesize archaeal ether lipids.</title>
        <authorList>
            <person name="Villanueva L."/>
            <person name="Von Meijenfeldt F.A.B."/>
            <person name="Westbye A.B."/>
            <person name="Yadav S."/>
            <person name="Hopmans E.C."/>
            <person name="Dutilh B.E."/>
            <person name="Sinninghe Damste J.S."/>
        </authorList>
    </citation>
    <scope>NUCLEOTIDE SEQUENCE [LARGE SCALE GENOMIC DNA]</scope>
    <source>
        <strain evidence="11">NIOZ-UU47</strain>
    </source>
</reference>
<dbReference type="InterPro" id="IPR039910">
    <property type="entry name" value="D15-like"/>
</dbReference>
<dbReference type="NCBIfam" id="TIGR03303">
    <property type="entry name" value="OM_YaeT"/>
    <property type="match status" value="1"/>
</dbReference>
<feature type="domain" description="POTRA" evidence="10">
    <location>
        <begin position="413"/>
        <end position="491"/>
    </location>
</feature>
<dbReference type="InterPro" id="IPR000184">
    <property type="entry name" value="Bac_surfAg_D15"/>
</dbReference>
<dbReference type="AlphaFoldDB" id="A0A8J6TCB9"/>
<dbReference type="PROSITE" id="PS51779">
    <property type="entry name" value="POTRA"/>
    <property type="match status" value="5"/>
</dbReference>
<dbReference type="PANTHER" id="PTHR12815">
    <property type="entry name" value="SORTING AND ASSEMBLY MACHINERY SAMM50 PROTEIN FAMILY MEMBER"/>
    <property type="match status" value="1"/>
</dbReference>
<dbReference type="Gene3D" id="3.10.20.310">
    <property type="entry name" value="membrane protein fhac"/>
    <property type="match status" value="5"/>
</dbReference>
<dbReference type="HAMAP" id="MF_01430">
    <property type="entry name" value="OM_assembly_BamA"/>
    <property type="match status" value="1"/>
</dbReference>
<feature type="domain" description="POTRA" evidence="10">
    <location>
        <begin position="324"/>
        <end position="410"/>
    </location>
</feature>
<keyword evidence="6" id="KW-0472">Membrane</keyword>
<dbReference type="PANTHER" id="PTHR12815:SF23">
    <property type="entry name" value="OUTER MEMBRANE PROTEIN ASSEMBLY FACTOR BAMA"/>
    <property type="match status" value="1"/>
</dbReference>
<gene>
    <name evidence="11" type="primary">bamA</name>
    <name evidence="11" type="ORF">H8E41_08705</name>
</gene>
<evidence type="ECO:0000256" key="9">
    <source>
        <dbReference type="SAM" id="SignalP"/>
    </source>
</evidence>
<evidence type="ECO:0000259" key="10">
    <source>
        <dbReference type="PROSITE" id="PS51779"/>
    </source>
</evidence>
<keyword evidence="7" id="KW-0998">Cell outer membrane</keyword>
<feature type="domain" description="POTRA" evidence="10">
    <location>
        <begin position="172"/>
        <end position="243"/>
    </location>
</feature>
<dbReference type="GO" id="GO:0009279">
    <property type="term" value="C:cell outer membrane"/>
    <property type="evidence" value="ECO:0007669"/>
    <property type="project" value="UniProtKB-UniRule"/>
</dbReference>
<dbReference type="Proteomes" id="UP000614424">
    <property type="component" value="Unassembled WGS sequence"/>
</dbReference>
<feature type="chain" id="PRO_5039926511" description="Outer membrane protein assembly factor BamA" evidence="9">
    <location>
        <begin position="31"/>
        <end position="901"/>
    </location>
</feature>
<dbReference type="EMBL" id="JACNJZ010000120">
    <property type="protein sequence ID" value="MBC8317974.1"/>
    <property type="molecule type" value="Genomic_DNA"/>
</dbReference>
<feature type="signal peptide" evidence="9">
    <location>
        <begin position="1"/>
        <end position="30"/>
    </location>
</feature>
<feature type="domain" description="POTRA" evidence="10">
    <location>
        <begin position="494"/>
        <end position="568"/>
    </location>
</feature>
<evidence type="ECO:0000256" key="5">
    <source>
        <dbReference type="ARBA" id="ARBA00022737"/>
    </source>
</evidence>
<dbReference type="InterPro" id="IPR023707">
    <property type="entry name" value="OM_assembly_BamA"/>
</dbReference>
<evidence type="ECO:0000256" key="1">
    <source>
        <dbReference type="ARBA" id="ARBA00004370"/>
    </source>
</evidence>
<comment type="caution">
    <text evidence="11">The sequence shown here is derived from an EMBL/GenBank/DDBJ whole genome shotgun (WGS) entry which is preliminary data.</text>
</comment>
<proteinExistence type="inferred from homology"/>
<dbReference type="GO" id="GO:0071709">
    <property type="term" value="P:membrane assembly"/>
    <property type="evidence" value="ECO:0007669"/>
    <property type="project" value="InterPro"/>
</dbReference>
<evidence type="ECO:0000313" key="12">
    <source>
        <dbReference type="Proteomes" id="UP000614424"/>
    </source>
</evidence>
<keyword evidence="3" id="KW-0812">Transmembrane</keyword>
<feature type="domain" description="POTRA" evidence="10">
    <location>
        <begin position="244"/>
        <end position="321"/>
    </location>
</feature>
<evidence type="ECO:0000256" key="4">
    <source>
        <dbReference type="ARBA" id="ARBA00022729"/>
    </source>
</evidence>
<protein>
    <recommendedName>
        <fullName evidence="8">Outer membrane protein assembly factor BamA</fullName>
    </recommendedName>
</protein>
<dbReference type="InterPro" id="IPR010827">
    <property type="entry name" value="BamA/TamA_POTRA"/>
</dbReference>